<dbReference type="Proteomes" id="UP000593802">
    <property type="component" value="Chromosome"/>
</dbReference>
<accession>A0A7I8D574</accession>
<dbReference type="AlphaFoldDB" id="A0A7I8D574"/>
<dbReference type="EMBL" id="AP023366">
    <property type="protein sequence ID" value="BCJ85217.1"/>
    <property type="molecule type" value="Genomic_DNA"/>
</dbReference>
<sequence>MFYCEKTIHADKYYMVIRKRYKYGETAQFVEISEGRFHKLKLPLYQEKISYVAENELIFL</sequence>
<dbReference type="RefSeq" id="WP_200759361.1">
    <property type="nucleotide sequence ID" value="NZ_AP023366.1"/>
</dbReference>
<name>A0A7I8D574_9BACL</name>
<proteinExistence type="predicted"/>
<protein>
    <submittedName>
        <fullName evidence="1">Uncharacterized protein</fullName>
    </submittedName>
</protein>
<evidence type="ECO:0000313" key="1">
    <source>
        <dbReference type="EMBL" id="BCJ85217.1"/>
    </source>
</evidence>
<dbReference type="KEGG" id="eff:skT53_02020"/>
<reference evidence="1 2" key="1">
    <citation type="submission" date="2020-08" db="EMBL/GenBank/DDBJ databases">
        <title>Complete Genome Sequence of Effusibacillus dendaii Strain skT53, Isolated from Farmland soil.</title>
        <authorList>
            <person name="Konishi T."/>
            <person name="Kawasaki H."/>
        </authorList>
    </citation>
    <scope>NUCLEOTIDE SEQUENCE [LARGE SCALE GENOMIC DNA]</scope>
    <source>
        <strain evidence="2">skT53</strain>
    </source>
</reference>
<organism evidence="1 2">
    <name type="scientific">Effusibacillus dendaii</name>
    <dbReference type="NCBI Taxonomy" id="2743772"/>
    <lineage>
        <taxon>Bacteria</taxon>
        <taxon>Bacillati</taxon>
        <taxon>Bacillota</taxon>
        <taxon>Bacilli</taxon>
        <taxon>Bacillales</taxon>
        <taxon>Alicyclobacillaceae</taxon>
        <taxon>Effusibacillus</taxon>
    </lineage>
</organism>
<evidence type="ECO:0000313" key="2">
    <source>
        <dbReference type="Proteomes" id="UP000593802"/>
    </source>
</evidence>
<keyword evidence="2" id="KW-1185">Reference proteome</keyword>
<gene>
    <name evidence="1" type="ORF">skT53_02020</name>
</gene>